<feature type="transmembrane region" description="Helical" evidence="1">
    <location>
        <begin position="314"/>
        <end position="337"/>
    </location>
</feature>
<name>A0A3B4BM33_9GOBI</name>
<keyword evidence="1" id="KW-0812">Transmembrane</keyword>
<accession>A0A3B4BM33</accession>
<feature type="transmembrane region" description="Helical" evidence="1">
    <location>
        <begin position="344"/>
        <end position="364"/>
    </location>
</feature>
<keyword evidence="4" id="KW-1185">Reference proteome</keyword>
<dbReference type="PANTHER" id="PTHR47049:SF6">
    <property type="entry name" value="PIEZO-TYPE MECHANOSENSITIVE ION CHANNEL COMPONENT"/>
    <property type="match status" value="1"/>
</dbReference>
<protein>
    <recommendedName>
        <fullName evidence="2">Piezo TM25-28 domain-containing protein</fullName>
    </recommendedName>
</protein>
<evidence type="ECO:0000256" key="1">
    <source>
        <dbReference type="SAM" id="Phobius"/>
    </source>
</evidence>
<feature type="transmembrane region" description="Helical" evidence="1">
    <location>
        <begin position="289"/>
        <end position="308"/>
    </location>
</feature>
<dbReference type="Pfam" id="PF15917">
    <property type="entry name" value="Piezo_TM25-28"/>
    <property type="match status" value="1"/>
</dbReference>
<organism evidence="3 4">
    <name type="scientific">Periophthalmus magnuspinnatus</name>
    <dbReference type="NCBI Taxonomy" id="409849"/>
    <lineage>
        <taxon>Eukaryota</taxon>
        <taxon>Metazoa</taxon>
        <taxon>Chordata</taxon>
        <taxon>Craniata</taxon>
        <taxon>Vertebrata</taxon>
        <taxon>Euteleostomi</taxon>
        <taxon>Actinopterygii</taxon>
        <taxon>Neopterygii</taxon>
        <taxon>Teleostei</taxon>
        <taxon>Neoteleostei</taxon>
        <taxon>Acanthomorphata</taxon>
        <taxon>Gobiaria</taxon>
        <taxon>Gobiiformes</taxon>
        <taxon>Gobioidei</taxon>
        <taxon>Gobiidae</taxon>
        <taxon>Oxudercinae</taxon>
        <taxon>Periophthalmus</taxon>
    </lineage>
</organism>
<feature type="domain" description="Piezo TM25-28" evidence="2">
    <location>
        <begin position="272"/>
        <end position="399"/>
    </location>
</feature>
<dbReference type="InterPro" id="IPR027272">
    <property type="entry name" value="Piezo"/>
</dbReference>
<keyword evidence="1" id="KW-0472">Membrane</keyword>
<feature type="transmembrane region" description="Helical" evidence="1">
    <location>
        <begin position="55"/>
        <end position="73"/>
    </location>
</feature>
<dbReference type="GO" id="GO:0016020">
    <property type="term" value="C:membrane"/>
    <property type="evidence" value="ECO:0007669"/>
    <property type="project" value="InterPro"/>
</dbReference>
<reference evidence="3" key="1">
    <citation type="submission" date="2025-08" db="UniProtKB">
        <authorList>
            <consortium name="Ensembl"/>
        </authorList>
    </citation>
    <scope>IDENTIFICATION</scope>
</reference>
<feature type="transmembrane region" description="Helical" evidence="1">
    <location>
        <begin position="116"/>
        <end position="134"/>
    </location>
</feature>
<sequence>MLYQLNVVQPIKYSSTCPMVANTSLDLSKSVLYSGPVDPAQWVGLRKTKGRVLDYLLSNLTMLALLAFEVTVYRHQELYRLRRGETPPPTRTLFDDITRCHLDEGLLNCTKYFINYFFYKFGLETCFLLAVNVIGQRMDVFAVGHALALISIMWRRSRSLISAVWPCYCYFLSGILCVQYILCIGYPPASCADYPWRAPSSSLDSNVVKWLFLPDHLTPPNPIFLLYDFLLLLGASLQRQVFEEELQPHVQQRAGDNTELELDQDPDLIRRLPSNPVPDFMLCRSYLDMLKVIIFCYMFWFVLTIIFITGTTRISVFCMGYLVACFYFLLVGGDLLLKPLSSILLYWDCLIGYNVFVITMKNILSILACGFIKSLVVNHCWLIQLFSLACTIKGYSKRGDHLGWHLLLFPAAAEESVQEPLLPLRTPGSAQHPVASVKVQPCLLTPAAVTMFTCTRTSECAEQLKATLVPVYSRSKNCTGVNEVYEMFRVIL</sequence>
<dbReference type="STRING" id="409849.ENSPMGP00000029520"/>
<dbReference type="Ensembl" id="ENSPMGT00000031422.1">
    <property type="protein sequence ID" value="ENSPMGP00000029520.1"/>
    <property type="gene ID" value="ENSPMGG00000023751.1"/>
</dbReference>
<dbReference type="Proteomes" id="UP000261520">
    <property type="component" value="Unplaced"/>
</dbReference>
<dbReference type="GO" id="GO:0008381">
    <property type="term" value="F:mechanosensitive monoatomic ion channel activity"/>
    <property type="evidence" value="ECO:0007669"/>
    <property type="project" value="InterPro"/>
</dbReference>
<proteinExistence type="predicted"/>
<dbReference type="PANTHER" id="PTHR47049">
    <property type="entry name" value="PIEZO-TYPE MECHANOSENSITIVE ION CHANNEL HOMOLOG"/>
    <property type="match status" value="1"/>
</dbReference>
<keyword evidence="1" id="KW-1133">Transmembrane helix</keyword>
<reference evidence="3" key="2">
    <citation type="submission" date="2025-09" db="UniProtKB">
        <authorList>
            <consortium name="Ensembl"/>
        </authorList>
    </citation>
    <scope>IDENTIFICATION</scope>
</reference>
<dbReference type="InterPro" id="IPR031805">
    <property type="entry name" value="Piezo_TM25-28"/>
</dbReference>
<evidence type="ECO:0000259" key="2">
    <source>
        <dbReference type="Pfam" id="PF15917"/>
    </source>
</evidence>
<evidence type="ECO:0000313" key="3">
    <source>
        <dbReference type="Ensembl" id="ENSPMGP00000029520.1"/>
    </source>
</evidence>
<dbReference type="AlphaFoldDB" id="A0A3B4BM33"/>
<feature type="transmembrane region" description="Helical" evidence="1">
    <location>
        <begin position="167"/>
        <end position="187"/>
    </location>
</feature>
<evidence type="ECO:0000313" key="4">
    <source>
        <dbReference type="Proteomes" id="UP000261520"/>
    </source>
</evidence>